<dbReference type="EMBL" id="MN739034">
    <property type="protein sequence ID" value="QHT36260.1"/>
    <property type="molecule type" value="Genomic_DNA"/>
</dbReference>
<proteinExistence type="predicted"/>
<dbReference type="Gene3D" id="1.10.287.70">
    <property type="match status" value="1"/>
</dbReference>
<feature type="transmembrane region" description="Helical" evidence="1">
    <location>
        <begin position="73"/>
        <end position="96"/>
    </location>
</feature>
<organism evidence="2">
    <name type="scientific">viral metagenome</name>
    <dbReference type="NCBI Taxonomy" id="1070528"/>
    <lineage>
        <taxon>unclassified sequences</taxon>
        <taxon>metagenomes</taxon>
        <taxon>organismal metagenomes</taxon>
    </lineage>
</organism>
<protein>
    <recommendedName>
        <fullName evidence="3">Potassium channel domain-containing protein</fullName>
    </recommendedName>
</protein>
<accession>A0A6C0F8P9</accession>
<keyword evidence="1" id="KW-1133">Transmembrane helix</keyword>
<keyword evidence="1" id="KW-0472">Membrane</keyword>
<dbReference type="SUPFAM" id="SSF81324">
    <property type="entry name" value="Voltage-gated potassium channels"/>
    <property type="match status" value="1"/>
</dbReference>
<evidence type="ECO:0008006" key="3">
    <source>
        <dbReference type="Google" id="ProtNLM"/>
    </source>
</evidence>
<feature type="transmembrane region" description="Helical" evidence="1">
    <location>
        <begin position="45"/>
        <end position="67"/>
    </location>
</feature>
<evidence type="ECO:0000256" key="1">
    <source>
        <dbReference type="SAM" id="Phobius"/>
    </source>
</evidence>
<evidence type="ECO:0000313" key="2">
    <source>
        <dbReference type="EMBL" id="QHT36260.1"/>
    </source>
</evidence>
<feature type="transmembrane region" description="Helical" evidence="1">
    <location>
        <begin position="6"/>
        <end position="25"/>
    </location>
</feature>
<dbReference type="AlphaFoldDB" id="A0A6C0F8P9"/>
<keyword evidence="1" id="KW-0812">Transmembrane</keyword>
<name>A0A6C0F8P9_9ZZZZ</name>
<reference evidence="2" key="1">
    <citation type="journal article" date="2020" name="Nature">
        <title>Giant virus diversity and host interactions through global metagenomics.</title>
        <authorList>
            <person name="Schulz F."/>
            <person name="Roux S."/>
            <person name="Paez-Espino D."/>
            <person name="Jungbluth S."/>
            <person name="Walsh D.A."/>
            <person name="Denef V.J."/>
            <person name="McMahon K.D."/>
            <person name="Konstantinidis K.T."/>
            <person name="Eloe-Fadrosh E.A."/>
            <person name="Kyrpides N.C."/>
            <person name="Woyke T."/>
        </authorList>
    </citation>
    <scope>NUCLEOTIDE SEQUENCE</scope>
    <source>
        <strain evidence="2">GVMAG-M-3300009182-46</strain>
    </source>
</reference>
<sequence length="97" mass="11283">MKLLYAPFLINIFLIILFGFIYWYFCDEFISKFEQTTDKANVLDFFYTSITIQAGIGYLGIVPISVLGKVLLMLQQICMISSNIIIIYLVHLHFFVL</sequence>